<dbReference type="PANTHER" id="PTHR42930:SF3">
    <property type="entry name" value="PHOSPHATE-SPECIFIC TRANSPORT SYSTEM ACCESSORY PROTEIN PHOU"/>
    <property type="match status" value="1"/>
</dbReference>
<evidence type="ECO:0000256" key="8">
    <source>
        <dbReference type="PIRNR" id="PIRNR003107"/>
    </source>
</evidence>
<dbReference type="GO" id="GO:0045936">
    <property type="term" value="P:negative regulation of phosphate metabolic process"/>
    <property type="evidence" value="ECO:0007669"/>
    <property type="project" value="InterPro"/>
</dbReference>
<dbReference type="GO" id="GO:0030643">
    <property type="term" value="P:intracellular phosphate ion homeostasis"/>
    <property type="evidence" value="ECO:0007669"/>
    <property type="project" value="InterPro"/>
</dbReference>
<dbReference type="GO" id="GO:0006817">
    <property type="term" value="P:phosphate ion transport"/>
    <property type="evidence" value="ECO:0007669"/>
    <property type="project" value="UniProtKB-KW"/>
</dbReference>
<evidence type="ECO:0000256" key="4">
    <source>
        <dbReference type="ARBA" id="ARBA00022448"/>
    </source>
</evidence>
<accession>A0A328BMH4</accession>
<dbReference type="PIRSF" id="PIRSF003107">
    <property type="entry name" value="PhoU"/>
    <property type="match status" value="1"/>
</dbReference>
<dbReference type="RefSeq" id="WP_111274072.1">
    <property type="nucleotide sequence ID" value="NZ_QFYS01000001.1"/>
</dbReference>
<dbReference type="InterPro" id="IPR028366">
    <property type="entry name" value="PhoU"/>
</dbReference>
<keyword evidence="11" id="KW-1185">Reference proteome</keyword>
<evidence type="ECO:0000256" key="3">
    <source>
        <dbReference type="ARBA" id="ARBA00011738"/>
    </source>
</evidence>
<organism evidence="10 11">
    <name type="scientific">Phenylobacterium kunshanense</name>
    <dbReference type="NCBI Taxonomy" id="1445034"/>
    <lineage>
        <taxon>Bacteria</taxon>
        <taxon>Pseudomonadati</taxon>
        <taxon>Pseudomonadota</taxon>
        <taxon>Alphaproteobacteria</taxon>
        <taxon>Caulobacterales</taxon>
        <taxon>Caulobacteraceae</taxon>
        <taxon>Phenylobacterium</taxon>
    </lineage>
</organism>
<reference evidence="10 11" key="1">
    <citation type="submission" date="2018-05" db="EMBL/GenBank/DDBJ databases">
        <authorList>
            <person name="Lanie J.A."/>
            <person name="Ng W.-L."/>
            <person name="Kazmierczak K.M."/>
            <person name="Andrzejewski T.M."/>
            <person name="Davidsen T.M."/>
            <person name="Wayne K.J."/>
            <person name="Tettelin H."/>
            <person name="Glass J.I."/>
            <person name="Rusch D."/>
            <person name="Podicherti R."/>
            <person name="Tsui H.-C.T."/>
            <person name="Winkler M.E."/>
        </authorList>
    </citation>
    <scope>NUCLEOTIDE SEQUENCE [LARGE SCALE GENOMIC DNA]</scope>
    <source>
        <strain evidence="10 11">BUT-10</strain>
    </source>
</reference>
<comment type="similarity">
    <text evidence="2 8">Belongs to the PhoU family.</text>
</comment>
<dbReference type="Gene3D" id="1.20.58.220">
    <property type="entry name" value="Phosphate transport system protein phou homolog 2, domain 2"/>
    <property type="match status" value="1"/>
</dbReference>
<gene>
    <name evidence="10" type="primary">phoU</name>
    <name evidence="10" type="ORF">DJ019_00705</name>
</gene>
<evidence type="ECO:0000313" key="10">
    <source>
        <dbReference type="EMBL" id="RAK68580.1"/>
    </source>
</evidence>
<dbReference type="Pfam" id="PF01895">
    <property type="entry name" value="PhoU"/>
    <property type="match status" value="2"/>
</dbReference>
<proteinExistence type="inferred from homology"/>
<keyword evidence="6 8" id="KW-0592">Phosphate transport</keyword>
<evidence type="ECO:0000259" key="9">
    <source>
        <dbReference type="Pfam" id="PF01895"/>
    </source>
</evidence>
<feature type="domain" description="PhoU" evidence="9">
    <location>
        <begin position="124"/>
        <end position="207"/>
    </location>
</feature>
<sequence>MEHTIKAIDTELAGLGHDVSAMGDLAVAQVRASVDVFTAHDLTAAAKVVRGDDALDLQDAEIEKRAVRFIALRQPVADDLRRTIAAMKIAMQLERCGDLAKNIGKRVGRMTKPAAAAQADPIGDLGRLVTERLAAVVEAYRTDDAQGAYDVWLKDTDIDERHEVTLREIVSCMASDPESVGDCTHLLFIAKNLERIGDHATNIAELVHYQITGHELADRPKL</sequence>
<dbReference type="InterPro" id="IPR026022">
    <property type="entry name" value="PhoU_dom"/>
</dbReference>
<comment type="caution">
    <text evidence="10">The sequence shown here is derived from an EMBL/GenBank/DDBJ whole genome shotgun (WGS) entry which is preliminary data.</text>
</comment>
<dbReference type="PANTHER" id="PTHR42930">
    <property type="entry name" value="PHOSPHATE-SPECIFIC TRANSPORT SYSTEM ACCESSORY PROTEIN PHOU"/>
    <property type="match status" value="1"/>
</dbReference>
<comment type="function">
    <text evidence="7 8">Plays a role in the regulation of phosphate uptake.</text>
</comment>
<comment type="subunit">
    <text evidence="3 8">Homodimer.</text>
</comment>
<keyword evidence="4 8" id="KW-0813">Transport</keyword>
<protein>
    <recommendedName>
        <fullName evidence="8">Phosphate-specific transport system accessory protein PhoU</fullName>
    </recommendedName>
</protein>
<feature type="domain" description="PhoU" evidence="9">
    <location>
        <begin position="20"/>
        <end position="107"/>
    </location>
</feature>
<evidence type="ECO:0000313" key="11">
    <source>
        <dbReference type="Proteomes" id="UP000249524"/>
    </source>
</evidence>
<dbReference type="OrthoDB" id="9814256at2"/>
<name>A0A328BMH4_9CAUL</name>
<dbReference type="FunFam" id="1.20.58.220:FF:000004">
    <property type="entry name" value="Phosphate-specific transport system accessory protein PhoU"/>
    <property type="match status" value="1"/>
</dbReference>
<evidence type="ECO:0000256" key="2">
    <source>
        <dbReference type="ARBA" id="ARBA00008107"/>
    </source>
</evidence>
<evidence type="ECO:0000256" key="7">
    <source>
        <dbReference type="ARBA" id="ARBA00056181"/>
    </source>
</evidence>
<dbReference type="GO" id="GO:0005737">
    <property type="term" value="C:cytoplasm"/>
    <property type="evidence" value="ECO:0007669"/>
    <property type="project" value="UniProtKB-SubCell"/>
</dbReference>
<dbReference type="EMBL" id="QFYS01000001">
    <property type="protein sequence ID" value="RAK68580.1"/>
    <property type="molecule type" value="Genomic_DNA"/>
</dbReference>
<evidence type="ECO:0000256" key="5">
    <source>
        <dbReference type="ARBA" id="ARBA00022490"/>
    </source>
</evidence>
<dbReference type="AlphaFoldDB" id="A0A328BMH4"/>
<dbReference type="Proteomes" id="UP000249524">
    <property type="component" value="Unassembled WGS sequence"/>
</dbReference>
<evidence type="ECO:0000256" key="1">
    <source>
        <dbReference type="ARBA" id="ARBA00004496"/>
    </source>
</evidence>
<keyword evidence="5 8" id="KW-0963">Cytoplasm</keyword>
<dbReference type="NCBIfam" id="TIGR02135">
    <property type="entry name" value="phoU_full"/>
    <property type="match status" value="1"/>
</dbReference>
<comment type="subcellular location">
    <subcellularLocation>
        <location evidence="1 8">Cytoplasm</location>
    </subcellularLocation>
</comment>
<dbReference type="SUPFAM" id="SSF109755">
    <property type="entry name" value="PhoU-like"/>
    <property type="match status" value="1"/>
</dbReference>
<evidence type="ECO:0000256" key="6">
    <source>
        <dbReference type="ARBA" id="ARBA00022592"/>
    </source>
</evidence>
<dbReference type="InterPro" id="IPR038078">
    <property type="entry name" value="PhoU-like_sf"/>
</dbReference>